<comment type="subunit">
    <text evidence="4">Mammalian complex I is composed of 45 different subunits.</text>
</comment>
<evidence type="ECO:0000259" key="16">
    <source>
        <dbReference type="Pfam" id="PF05347"/>
    </source>
</evidence>
<dbReference type="Proteomes" id="UP000504606">
    <property type="component" value="Unplaced"/>
</dbReference>
<dbReference type="AlphaFoldDB" id="A0A6J1T6B0"/>
<keyword evidence="6" id="KW-0813">Transport</keyword>
<dbReference type="GO" id="GO:0005743">
    <property type="term" value="C:mitochondrial inner membrane"/>
    <property type="evidence" value="ECO:0007669"/>
    <property type="project" value="UniProtKB-SubCell"/>
</dbReference>
<evidence type="ECO:0000256" key="7">
    <source>
        <dbReference type="ARBA" id="ARBA00022553"/>
    </source>
</evidence>
<comment type="function">
    <text evidence="1">Accessory subunit of the mitochondrial membrane respiratory chain NADH dehydrogenase (Complex I), that is believed to be not involved in catalysis. Complex I functions in the transfer of electrons from NADH to the respiratory chain. The immediate electron acceptor for the enzyme is believed to be ubiquinone.</text>
</comment>
<reference evidence="18" key="1">
    <citation type="submission" date="2025-08" db="UniProtKB">
        <authorList>
            <consortium name="RefSeq"/>
        </authorList>
    </citation>
    <scope>IDENTIFICATION</scope>
    <source>
        <tissue evidence="18">Whole organism</tissue>
    </source>
</reference>
<feature type="domain" description="Complex 1 LYR protein" evidence="16">
    <location>
        <begin position="14"/>
        <end position="71"/>
    </location>
</feature>
<dbReference type="GeneID" id="113213785"/>
<protein>
    <recommendedName>
        <fullName evidence="5">NADH dehydrogenase [ubiquinone] 1 beta subcomplex subunit 9</fullName>
    </recommendedName>
    <alternativeName>
        <fullName evidence="14">Complex I-B22</fullName>
    </alternativeName>
    <alternativeName>
        <fullName evidence="15">NADH-ubiquinone oxidoreductase B22 subunit</fullName>
    </alternativeName>
</protein>
<keyword evidence="7" id="KW-0597">Phosphoprotein</keyword>
<keyword evidence="11" id="KW-0007">Acetylation</keyword>
<evidence type="ECO:0000256" key="8">
    <source>
        <dbReference type="ARBA" id="ARBA00022660"/>
    </source>
</evidence>
<name>A0A6J1T6B0_FRAOC</name>
<dbReference type="InterPro" id="IPR045292">
    <property type="entry name" value="Complex1_LYR_NDUFB9_LYRM3"/>
</dbReference>
<comment type="similarity">
    <text evidence="3">Belongs to the complex I LYR family.</text>
</comment>
<gene>
    <name evidence="18" type="primary">LOC113213785</name>
</gene>
<keyword evidence="10" id="KW-0249">Electron transport</keyword>
<dbReference type="RefSeq" id="XP_026288778.1">
    <property type="nucleotide sequence ID" value="XM_026432993.2"/>
</dbReference>
<evidence type="ECO:0000256" key="6">
    <source>
        <dbReference type="ARBA" id="ARBA00022448"/>
    </source>
</evidence>
<sequence>MATRTPFEVISHTRKVCSLYKRMTRNLQAYYHDRAQFRYQAVLLRATFDKHKDEKDMIKATKLVQKGEDHLYSLLHYAPIKFPNSPGGVAYDRNVIIPDEAVDFWDPVEKAFYPKYFALREQRKKEFVELWQKKYGKVDPKEYEHHH</sequence>
<evidence type="ECO:0000256" key="2">
    <source>
        <dbReference type="ARBA" id="ARBA00004443"/>
    </source>
</evidence>
<evidence type="ECO:0000256" key="11">
    <source>
        <dbReference type="ARBA" id="ARBA00022990"/>
    </source>
</evidence>
<accession>A0A6J1T6B0</accession>
<evidence type="ECO:0000313" key="18">
    <source>
        <dbReference type="RefSeq" id="XP_026288778.1"/>
    </source>
</evidence>
<evidence type="ECO:0000256" key="4">
    <source>
        <dbReference type="ARBA" id="ARBA00011790"/>
    </source>
</evidence>
<evidence type="ECO:0000256" key="5">
    <source>
        <dbReference type="ARBA" id="ARBA00018684"/>
    </source>
</evidence>
<keyword evidence="13" id="KW-0472">Membrane</keyword>
<dbReference type="Pfam" id="PF05347">
    <property type="entry name" value="Complex1_LYR"/>
    <property type="match status" value="1"/>
</dbReference>
<dbReference type="KEGG" id="foc:113213785"/>
<proteinExistence type="inferred from homology"/>
<dbReference type="InterPro" id="IPR033034">
    <property type="entry name" value="NDUFB9"/>
</dbReference>
<evidence type="ECO:0000313" key="17">
    <source>
        <dbReference type="Proteomes" id="UP000504606"/>
    </source>
</evidence>
<evidence type="ECO:0000256" key="12">
    <source>
        <dbReference type="ARBA" id="ARBA00023128"/>
    </source>
</evidence>
<organism evidence="17 18">
    <name type="scientific">Frankliniella occidentalis</name>
    <name type="common">Western flower thrips</name>
    <name type="synonym">Euthrips occidentalis</name>
    <dbReference type="NCBI Taxonomy" id="133901"/>
    <lineage>
        <taxon>Eukaryota</taxon>
        <taxon>Metazoa</taxon>
        <taxon>Ecdysozoa</taxon>
        <taxon>Arthropoda</taxon>
        <taxon>Hexapoda</taxon>
        <taxon>Insecta</taxon>
        <taxon>Pterygota</taxon>
        <taxon>Neoptera</taxon>
        <taxon>Paraneoptera</taxon>
        <taxon>Thysanoptera</taxon>
        <taxon>Terebrantia</taxon>
        <taxon>Thripoidea</taxon>
        <taxon>Thripidae</taxon>
        <taxon>Frankliniella</taxon>
    </lineage>
</organism>
<dbReference type="InterPro" id="IPR008011">
    <property type="entry name" value="Complex1_LYR_dom"/>
</dbReference>
<comment type="subcellular location">
    <subcellularLocation>
        <location evidence="2">Mitochondrion inner membrane</location>
        <topology evidence="2">Peripheral membrane protein</topology>
        <orientation evidence="2">Matrix side</orientation>
    </subcellularLocation>
</comment>
<keyword evidence="9" id="KW-0999">Mitochondrion inner membrane</keyword>
<evidence type="ECO:0000256" key="3">
    <source>
        <dbReference type="ARBA" id="ARBA00009508"/>
    </source>
</evidence>
<evidence type="ECO:0000256" key="15">
    <source>
        <dbReference type="ARBA" id="ARBA00032528"/>
    </source>
</evidence>
<evidence type="ECO:0000256" key="10">
    <source>
        <dbReference type="ARBA" id="ARBA00022982"/>
    </source>
</evidence>
<dbReference type="PANTHER" id="PTHR12868">
    <property type="entry name" value="NADH-UBIQUINONE OXIDOREDUCTASE B22 SUBUNIT"/>
    <property type="match status" value="1"/>
</dbReference>
<dbReference type="CTD" id="34747"/>
<keyword evidence="17" id="KW-1185">Reference proteome</keyword>
<evidence type="ECO:0000256" key="14">
    <source>
        <dbReference type="ARBA" id="ARBA00030192"/>
    </source>
</evidence>
<keyword evidence="8" id="KW-0679">Respiratory chain</keyword>
<dbReference type="CDD" id="cd20263">
    <property type="entry name" value="Complex1_LYR_NDUFB9_LYRM3"/>
    <property type="match status" value="1"/>
</dbReference>
<dbReference type="GO" id="GO:0006120">
    <property type="term" value="P:mitochondrial electron transport, NADH to ubiquinone"/>
    <property type="evidence" value="ECO:0007669"/>
    <property type="project" value="InterPro"/>
</dbReference>
<evidence type="ECO:0000256" key="13">
    <source>
        <dbReference type="ARBA" id="ARBA00023136"/>
    </source>
</evidence>
<keyword evidence="12" id="KW-0496">Mitochondrion</keyword>
<dbReference type="PANTHER" id="PTHR12868:SF0">
    <property type="entry name" value="NADH DEHYDROGENASE [UBIQUINONE] 1 BETA SUBCOMPLEX SUBUNIT 9"/>
    <property type="match status" value="1"/>
</dbReference>
<evidence type="ECO:0000256" key="1">
    <source>
        <dbReference type="ARBA" id="ARBA00002920"/>
    </source>
</evidence>
<evidence type="ECO:0000256" key="9">
    <source>
        <dbReference type="ARBA" id="ARBA00022792"/>
    </source>
</evidence>
<dbReference type="OrthoDB" id="13598at2759"/>